<dbReference type="AlphaFoldDB" id="A0AAE4BT38"/>
<dbReference type="InterPro" id="IPR016181">
    <property type="entry name" value="Acyl_CoA_acyltransferase"/>
</dbReference>
<protein>
    <recommendedName>
        <fullName evidence="3">N-acetyltransferase domain-containing protein</fullName>
    </recommendedName>
</protein>
<sequence>MLDINLKLKKDLVENFSLKFRKANVEDIPTLIEIQKRYYNPDPDNDKERLSGFVSVVYQAQEWESLILNGDVFVLEDENGICAYTGALSPDHHASVPIFSHFKELLDGRKYREKMIDEYDYCFWVQTCVIDKYRGKGVVQYIYQKTKEAINHKYEIGLSGIDIENIRSLNTHIGKIGFVAFDLYADDYLNKKLYLVAYPLRK</sequence>
<comment type="caution">
    <text evidence="1">The sequence shown here is derived from an EMBL/GenBank/DDBJ whole genome shotgun (WGS) entry which is preliminary data.</text>
</comment>
<evidence type="ECO:0000313" key="2">
    <source>
        <dbReference type="Proteomes" id="UP001185092"/>
    </source>
</evidence>
<name>A0AAE4BT38_9BACT</name>
<dbReference type="EMBL" id="JAVDQD010000003">
    <property type="protein sequence ID" value="MDR6239560.1"/>
    <property type="molecule type" value="Genomic_DNA"/>
</dbReference>
<organism evidence="1 2">
    <name type="scientific">Aureibacter tunicatorum</name>
    <dbReference type="NCBI Taxonomy" id="866807"/>
    <lineage>
        <taxon>Bacteria</taxon>
        <taxon>Pseudomonadati</taxon>
        <taxon>Bacteroidota</taxon>
        <taxon>Cytophagia</taxon>
        <taxon>Cytophagales</taxon>
        <taxon>Persicobacteraceae</taxon>
        <taxon>Aureibacter</taxon>
    </lineage>
</organism>
<keyword evidence="2" id="KW-1185">Reference proteome</keyword>
<reference evidence="1" key="1">
    <citation type="submission" date="2023-07" db="EMBL/GenBank/DDBJ databases">
        <title>Genomic Encyclopedia of Type Strains, Phase IV (KMG-IV): sequencing the most valuable type-strain genomes for metagenomic binning, comparative biology and taxonomic classification.</title>
        <authorList>
            <person name="Goeker M."/>
        </authorList>
    </citation>
    <scope>NUCLEOTIDE SEQUENCE</scope>
    <source>
        <strain evidence="1">DSM 26174</strain>
    </source>
</reference>
<dbReference type="SUPFAM" id="SSF55729">
    <property type="entry name" value="Acyl-CoA N-acyltransferases (Nat)"/>
    <property type="match status" value="1"/>
</dbReference>
<evidence type="ECO:0000313" key="1">
    <source>
        <dbReference type="EMBL" id="MDR6239560.1"/>
    </source>
</evidence>
<gene>
    <name evidence="1" type="ORF">HNQ88_002608</name>
</gene>
<accession>A0AAE4BT38</accession>
<evidence type="ECO:0008006" key="3">
    <source>
        <dbReference type="Google" id="ProtNLM"/>
    </source>
</evidence>
<dbReference type="Gene3D" id="3.40.630.30">
    <property type="match status" value="1"/>
</dbReference>
<dbReference type="Proteomes" id="UP001185092">
    <property type="component" value="Unassembled WGS sequence"/>
</dbReference>
<proteinExistence type="predicted"/>
<dbReference type="RefSeq" id="WP_309939256.1">
    <property type="nucleotide sequence ID" value="NZ_AP025305.1"/>
</dbReference>